<dbReference type="AlphaFoldDB" id="A0A8S8XLS8"/>
<accession>A0A8S8XLS8</accession>
<gene>
    <name evidence="4" type="ORF">TMPK1_39970</name>
</gene>
<feature type="domain" description="Polysaccharide biosynthesis protein CapD-like" evidence="3">
    <location>
        <begin position="276"/>
        <end position="563"/>
    </location>
</feature>
<dbReference type="Pfam" id="PF02719">
    <property type="entry name" value="Polysacc_synt_2"/>
    <property type="match status" value="1"/>
</dbReference>
<organism evidence="4 5">
    <name type="scientific">Roseiterribacter gracilis</name>
    <dbReference type="NCBI Taxonomy" id="2812848"/>
    <lineage>
        <taxon>Bacteria</taxon>
        <taxon>Pseudomonadati</taxon>
        <taxon>Pseudomonadota</taxon>
        <taxon>Alphaproteobacteria</taxon>
        <taxon>Rhodospirillales</taxon>
        <taxon>Roseiterribacteraceae</taxon>
        <taxon>Roseiterribacter</taxon>
    </lineage>
</organism>
<dbReference type="Pfam" id="PF13727">
    <property type="entry name" value="CoA_binding_3"/>
    <property type="match status" value="1"/>
</dbReference>
<feature type="transmembrane region" description="Helical" evidence="2">
    <location>
        <begin position="28"/>
        <end position="47"/>
    </location>
</feature>
<comment type="caution">
    <text evidence="4">The sequence shown here is derived from an EMBL/GenBank/DDBJ whole genome shotgun (WGS) entry which is preliminary data.</text>
</comment>
<dbReference type="CDD" id="cd05237">
    <property type="entry name" value="UDP_invert_4-6DH_SDR_e"/>
    <property type="match status" value="1"/>
</dbReference>
<dbReference type="InterPro" id="IPR003869">
    <property type="entry name" value="Polysac_CapD-like"/>
</dbReference>
<sequence>MATIAYPAALYLRVGDGMFDRWYGALEAGWPLWVAIAAVSFLASRLYRGVWRYASLQDLWAVTQAVTIAVLAFVPALFLVNRLEALPRSVPLILGLLLLVLLGGPRFLYRVAKDRRMDRKRAAQRIPVLLIGAGDGAELFIRAMQNDPLAPYEPVGVIDDLGRRVGRDIHGVRVLGTASDLERVARDLGDKGKAPQRLIVTRVNAPIEGPVLRELFDAADRLGMTLARMPSLADLDESNGENRIKLRPIAIEDLLGRPQVLHDEEAVRGLVKGKRVLITGAGGTIGSELCRQLANFGPAKMALLENGEFNLYAIEMELAERPDAPVLTPWLADVRDAARLKQIFETERPELVFHAAALKHVPLVESNPAEGVLTNIIGSRNVADAARAIGARAMVQISTDKAVRPSSIMGACKRVAEEYCQSLDLDSDTRFVTVRFGNVLGSTGSVVPRFEQQLAKGGPITVTHPDVERYFMTCREAVQLVLQASAYGVTHTERRGRILVLDMGEPVKIVDLARRMILLAGLRPDRDIRIEFTGLRPGEKLSERLFNDAEPPERTEEAGIFVAPNQARSRQAITDFVTSLERAARAEKDDDVRRLIGTVLGT</sequence>
<feature type="transmembrane region" description="Helical" evidence="2">
    <location>
        <begin position="59"/>
        <end position="80"/>
    </location>
</feature>
<keyword evidence="2" id="KW-0812">Transmembrane</keyword>
<evidence type="ECO:0000256" key="2">
    <source>
        <dbReference type="SAM" id="Phobius"/>
    </source>
</evidence>
<evidence type="ECO:0000259" key="3">
    <source>
        <dbReference type="Pfam" id="PF02719"/>
    </source>
</evidence>
<feature type="transmembrane region" description="Helical" evidence="2">
    <location>
        <begin position="92"/>
        <end position="112"/>
    </location>
</feature>
<keyword evidence="2" id="KW-0472">Membrane</keyword>
<keyword evidence="5" id="KW-1185">Reference proteome</keyword>
<dbReference type="SUPFAM" id="SSF53335">
    <property type="entry name" value="S-adenosyl-L-methionine-dependent methyltransferases"/>
    <property type="match status" value="1"/>
</dbReference>
<protein>
    <submittedName>
        <fullName evidence="4">Polysaccharide biosynthesis protein CapD</fullName>
    </submittedName>
</protein>
<name>A0A8S8XLS8_9PROT</name>
<dbReference type="InterPro" id="IPR051203">
    <property type="entry name" value="Polysaccharide_Synthase-Rel"/>
</dbReference>
<dbReference type="InterPro" id="IPR036291">
    <property type="entry name" value="NAD(P)-bd_dom_sf"/>
</dbReference>
<reference evidence="4" key="1">
    <citation type="submission" date="2021-02" db="EMBL/GenBank/DDBJ databases">
        <title>Genome sequence of Rhodospirillales sp. strain TMPK1 isolated from soil.</title>
        <authorList>
            <person name="Nakai R."/>
            <person name="Kusada H."/>
            <person name="Tamaki H."/>
        </authorList>
    </citation>
    <scope>NUCLEOTIDE SEQUENCE</scope>
    <source>
        <strain evidence="4">TMPK1</strain>
    </source>
</reference>
<keyword evidence="2" id="KW-1133">Transmembrane helix</keyword>
<proteinExistence type="inferred from homology"/>
<dbReference type="Gene3D" id="3.40.50.720">
    <property type="entry name" value="NAD(P)-binding Rossmann-like Domain"/>
    <property type="match status" value="2"/>
</dbReference>
<dbReference type="Proteomes" id="UP000681075">
    <property type="component" value="Unassembled WGS sequence"/>
</dbReference>
<evidence type="ECO:0000256" key="1">
    <source>
        <dbReference type="ARBA" id="ARBA00007430"/>
    </source>
</evidence>
<dbReference type="EMBL" id="BOPV01000001">
    <property type="protein sequence ID" value="GIL41760.1"/>
    <property type="molecule type" value="Genomic_DNA"/>
</dbReference>
<dbReference type="PANTHER" id="PTHR43318">
    <property type="entry name" value="UDP-N-ACETYLGLUCOSAMINE 4,6-DEHYDRATASE"/>
    <property type="match status" value="1"/>
</dbReference>
<evidence type="ECO:0000313" key="5">
    <source>
        <dbReference type="Proteomes" id="UP000681075"/>
    </source>
</evidence>
<dbReference type="PANTHER" id="PTHR43318:SF1">
    <property type="entry name" value="POLYSACCHARIDE BIOSYNTHESIS PROTEIN EPSC-RELATED"/>
    <property type="match status" value="1"/>
</dbReference>
<dbReference type="InterPro" id="IPR029063">
    <property type="entry name" value="SAM-dependent_MTases_sf"/>
</dbReference>
<dbReference type="SUPFAM" id="SSF51735">
    <property type="entry name" value="NAD(P)-binding Rossmann-fold domains"/>
    <property type="match status" value="1"/>
</dbReference>
<evidence type="ECO:0000313" key="4">
    <source>
        <dbReference type="EMBL" id="GIL41760.1"/>
    </source>
</evidence>
<comment type="similarity">
    <text evidence="1">Belongs to the polysaccharide synthase family.</text>
</comment>